<reference evidence="3 4" key="1">
    <citation type="submission" date="2018-06" db="EMBL/GenBank/DDBJ databases">
        <title>Comparative genomics reveals the genomic features of Rhizophagus irregularis, R. cerebriforme, R. diaphanum and Gigaspora rosea, and their symbiotic lifestyle signature.</title>
        <authorList>
            <person name="Morin E."/>
            <person name="San Clemente H."/>
            <person name="Chen E.C.H."/>
            <person name="De La Providencia I."/>
            <person name="Hainaut M."/>
            <person name="Kuo A."/>
            <person name="Kohler A."/>
            <person name="Murat C."/>
            <person name="Tang N."/>
            <person name="Roy S."/>
            <person name="Loubradou J."/>
            <person name="Henrissat B."/>
            <person name="Grigoriev I.V."/>
            <person name="Corradi N."/>
            <person name="Roux C."/>
            <person name="Martin F.M."/>
        </authorList>
    </citation>
    <scope>NUCLEOTIDE SEQUENCE [LARGE SCALE GENOMIC DNA]</scope>
    <source>
        <strain evidence="3 4">DAOM 227022</strain>
    </source>
</reference>
<evidence type="ECO:0000259" key="2">
    <source>
        <dbReference type="Pfam" id="PF20209"/>
    </source>
</evidence>
<evidence type="ECO:0000256" key="1">
    <source>
        <dbReference type="SAM" id="Phobius"/>
    </source>
</evidence>
<comment type="caution">
    <text evidence="3">The sequence shown here is derived from an EMBL/GenBank/DDBJ whole genome shotgun (WGS) entry which is preliminary data.</text>
</comment>
<evidence type="ECO:0000313" key="3">
    <source>
        <dbReference type="EMBL" id="RIA78648.1"/>
    </source>
</evidence>
<dbReference type="Proteomes" id="UP000265703">
    <property type="component" value="Unassembled WGS sequence"/>
</dbReference>
<dbReference type="EMBL" id="QKYT01002499">
    <property type="protein sequence ID" value="RIA78648.1"/>
    <property type="molecule type" value="Genomic_DNA"/>
</dbReference>
<dbReference type="Pfam" id="PF20209">
    <property type="entry name" value="DUF6570"/>
    <property type="match status" value="1"/>
</dbReference>
<dbReference type="InterPro" id="IPR046700">
    <property type="entry name" value="DUF6570"/>
</dbReference>
<proteinExistence type="predicted"/>
<keyword evidence="1" id="KW-1133">Transmembrane helix</keyword>
<accession>A0A397RY70</accession>
<keyword evidence="4" id="KW-1185">Reference proteome</keyword>
<gene>
    <name evidence="3" type="ORF">C1645_842766</name>
</gene>
<organism evidence="3 4">
    <name type="scientific">Glomus cerebriforme</name>
    <dbReference type="NCBI Taxonomy" id="658196"/>
    <lineage>
        <taxon>Eukaryota</taxon>
        <taxon>Fungi</taxon>
        <taxon>Fungi incertae sedis</taxon>
        <taxon>Mucoromycota</taxon>
        <taxon>Glomeromycotina</taxon>
        <taxon>Glomeromycetes</taxon>
        <taxon>Glomerales</taxon>
        <taxon>Glomeraceae</taxon>
        <taxon>Glomus</taxon>
    </lineage>
</organism>
<name>A0A397RY70_9GLOM</name>
<dbReference type="AlphaFoldDB" id="A0A397RY70"/>
<sequence>MDSGEVPEELQSFIQIEEILIMQIFLIIFGYCLHSGQYAYRGNVINFSQDVEEFTTQLPHHPSTLDVFIVHYHSSDSGEIGGEIDDNDVLYDSMLNNFVSMPIPILNEERTITDALDRMQTNTPPIT</sequence>
<feature type="domain" description="DUF6570" evidence="2">
    <location>
        <begin position="1"/>
        <end position="69"/>
    </location>
</feature>
<evidence type="ECO:0000313" key="4">
    <source>
        <dbReference type="Proteomes" id="UP000265703"/>
    </source>
</evidence>
<feature type="transmembrane region" description="Helical" evidence="1">
    <location>
        <begin position="12"/>
        <end position="33"/>
    </location>
</feature>
<dbReference type="OrthoDB" id="2434936at2759"/>
<protein>
    <recommendedName>
        <fullName evidence="2">DUF6570 domain-containing protein</fullName>
    </recommendedName>
</protein>
<keyword evidence="1" id="KW-0812">Transmembrane</keyword>
<keyword evidence="1" id="KW-0472">Membrane</keyword>